<dbReference type="AlphaFoldDB" id="A0AAW9QX84"/>
<name>A0AAW9QX84_9CHRO</name>
<evidence type="ECO:0000313" key="5">
    <source>
        <dbReference type="Proteomes" id="UP001328733"/>
    </source>
</evidence>
<dbReference type="Pfam" id="PF13464">
    <property type="entry name" value="RodZ_C"/>
    <property type="match status" value="1"/>
</dbReference>
<evidence type="ECO:0000259" key="3">
    <source>
        <dbReference type="Pfam" id="PF13464"/>
    </source>
</evidence>
<dbReference type="Gene3D" id="1.10.260.40">
    <property type="entry name" value="lambda repressor-like DNA-binding domains"/>
    <property type="match status" value="1"/>
</dbReference>
<evidence type="ECO:0000256" key="1">
    <source>
        <dbReference type="SAM" id="MobiDB-lite"/>
    </source>
</evidence>
<dbReference type="PANTHER" id="PTHR34475:SF1">
    <property type="entry name" value="CYTOSKELETON PROTEIN RODZ"/>
    <property type="match status" value="1"/>
</dbReference>
<dbReference type="Pfam" id="PF13413">
    <property type="entry name" value="HTH_25"/>
    <property type="match status" value="1"/>
</dbReference>
<dbReference type="InterPro" id="IPR025194">
    <property type="entry name" value="RodZ-like_C"/>
</dbReference>
<keyword evidence="2" id="KW-0472">Membrane</keyword>
<evidence type="ECO:0000313" key="4">
    <source>
        <dbReference type="EMBL" id="MEG3437399.1"/>
    </source>
</evidence>
<dbReference type="Proteomes" id="UP001328733">
    <property type="component" value="Unassembled WGS sequence"/>
</dbReference>
<proteinExistence type="predicted"/>
<reference evidence="4 5" key="1">
    <citation type="submission" date="2024-01" db="EMBL/GenBank/DDBJ databases">
        <title>Genomic insights into the taxonomy and metabolism of the cyanobacterium Pannus brasiliensis CCIBt3594.</title>
        <authorList>
            <person name="Machado M."/>
            <person name="Botero N.B."/>
            <person name="Andreote A.P.D."/>
            <person name="Feitosa A.M.T."/>
            <person name="Popin R."/>
            <person name="Sivonen K."/>
            <person name="Fiore M.F."/>
        </authorList>
    </citation>
    <scope>NUCLEOTIDE SEQUENCE [LARGE SCALE GENOMIC DNA]</scope>
    <source>
        <strain evidence="4 5">CCIBt3594</strain>
    </source>
</reference>
<dbReference type="PANTHER" id="PTHR34475">
    <property type="match status" value="1"/>
</dbReference>
<feature type="compositionally biased region" description="Pro residues" evidence="1">
    <location>
        <begin position="192"/>
        <end position="206"/>
    </location>
</feature>
<dbReference type="GO" id="GO:0003677">
    <property type="term" value="F:DNA binding"/>
    <property type="evidence" value="ECO:0007669"/>
    <property type="project" value="InterPro"/>
</dbReference>
<feature type="region of interest" description="Disordered" evidence="1">
    <location>
        <begin position="87"/>
        <end position="141"/>
    </location>
</feature>
<protein>
    <submittedName>
        <fullName evidence="4">Helix-turn-helix domain-containing protein</fullName>
    </submittedName>
</protein>
<keyword evidence="2" id="KW-0812">Transmembrane</keyword>
<evidence type="ECO:0000256" key="2">
    <source>
        <dbReference type="SAM" id="Phobius"/>
    </source>
</evidence>
<accession>A0AAW9QX84</accession>
<comment type="caution">
    <text evidence="4">The sequence shown here is derived from an EMBL/GenBank/DDBJ whole genome shotgun (WGS) entry which is preliminary data.</text>
</comment>
<keyword evidence="5" id="KW-1185">Reference proteome</keyword>
<feature type="compositionally biased region" description="Low complexity" evidence="1">
    <location>
        <begin position="106"/>
        <end position="116"/>
    </location>
</feature>
<feature type="transmembrane region" description="Helical" evidence="2">
    <location>
        <begin position="144"/>
        <end position="165"/>
    </location>
</feature>
<gene>
    <name evidence="4" type="ORF">V0288_09735</name>
</gene>
<organism evidence="4 5">
    <name type="scientific">Pannus brasiliensis CCIBt3594</name>
    <dbReference type="NCBI Taxonomy" id="1427578"/>
    <lineage>
        <taxon>Bacteria</taxon>
        <taxon>Bacillati</taxon>
        <taxon>Cyanobacteriota</taxon>
        <taxon>Cyanophyceae</taxon>
        <taxon>Oscillatoriophycideae</taxon>
        <taxon>Chroococcales</taxon>
        <taxon>Microcystaceae</taxon>
        <taxon>Pannus</taxon>
    </lineage>
</organism>
<feature type="region of interest" description="Disordered" evidence="1">
    <location>
        <begin position="272"/>
        <end position="291"/>
    </location>
</feature>
<dbReference type="InterPro" id="IPR010982">
    <property type="entry name" value="Lambda_DNA-bd_dom_sf"/>
</dbReference>
<dbReference type="InterPro" id="IPR050400">
    <property type="entry name" value="Bact_Cytoskel_RodZ"/>
</dbReference>
<feature type="region of interest" description="Disordered" evidence="1">
    <location>
        <begin position="173"/>
        <end position="209"/>
    </location>
</feature>
<feature type="domain" description="Cytoskeleton protein RodZ-like C-terminal" evidence="3">
    <location>
        <begin position="215"/>
        <end position="276"/>
    </location>
</feature>
<keyword evidence="2" id="KW-1133">Transmembrane helix</keyword>
<dbReference type="RefSeq" id="WP_332864882.1">
    <property type="nucleotide sequence ID" value="NZ_JBAFSM010000015.1"/>
</dbReference>
<feature type="compositionally biased region" description="Low complexity" evidence="1">
    <location>
        <begin position="182"/>
        <end position="191"/>
    </location>
</feature>
<dbReference type="EMBL" id="JBAFSM010000015">
    <property type="protein sequence ID" value="MEG3437399.1"/>
    <property type="molecule type" value="Genomic_DNA"/>
</dbReference>
<sequence length="291" mass="31325">MNQLSSLQTEQIKEIGGYLRQQRETRSLSIDDIAAMTRIRVPMLEALEDGDLDRLPEFIYVKGFIRRYGEALGLDGKSLAERLSPSVEQLTREATAPAPKKPPAKAPAKTVPAPVEKPLEPVSRVTNKLETPPPPPKQSKSPSFGMYLWLGILAGVCSGLGYLFLRPPFGEPSMEPTNPEQSPAASIAPSPVVSPSPVASPSPSPSPLTSLSATVNINDPSWLRVKVDGQTVYQGILKPGTTRTWTAKKTLNLRTGNAGGVKLSVNDKPAEVMGPLGQIDDRTFTLDTPNP</sequence>